<reference evidence="3" key="3">
    <citation type="journal article" date="2005" name="Nature">
        <title>The map-based sequence of the rice genome.</title>
        <authorList>
            <consortium name="International rice genome sequencing project (IRGSP)"/>
            <person name="Matsumoto T."/>
            <person name="Wu J."/>
            <person name="Kanamori H."/>
            <person name="Katayose Y."/>
            <person name="Fujisawa M."/>
            <person name="Namiki N."/>
            <person name="Mizuno H."/>
            <person name="Yamamoto K."/>
            <person name="Antonio B.A."/>
            <person name="Baba T."/>
            <person name="Sakata K."/>
            <person name="Nagamura Y."/>
            <person name="Aoki H."/>
            <person name="Arikawa K."/>
            <person name="Arita K."/>
            <person name="Bito T."/>
            <person name="Chiden Y."/>
            <person name="Fujitsuka N."/>
            <person name="Fukunaka R."/>
            <person name="Hamada M."/>
            <person name="Harada C."/>
            <person name="Hayashi A."/>
            <person name="Hijishita S."/>
            <person name="Honda M."/>
            <person name="Hosokawa S."/>
            <person name="Ichikawa Y."/>
            <person name="Idonuma A."/>
            <person name="Iijima M."/>
            <person name="Ikeda M."/>
            <person name="Ikeno M."/>
            <person name="Ito K."/>
            <person name="Ito S."/>
            <person name="Ito T."/>
            <person name="Ito Y."/>
            <person name="Ito Y."/>
            <person name="Iwabuchi A."/>
            <person name="Kamiya K."/>
            <person name="Karasawa W."/>
            <person name="Kurita K."/>
            <person name="Katagiri S."/>
            <person name="Kikuta A."/>
            <person name="Kobayashi H."/>
            <person name="Kobayashi N."/>
            <person name="Machita K."/>
            <person name="Maehara T."/>
            <person name="Masukawa M."/>
            <person name="Mizubayashi T."/>
            <person name="Mukai Y."/>
            <person name="Nagasaki H."/>
            <person name="Nagata Y."/>
            <person name="Naito S."/>
            <person name="Nakashima M."/>
            <person name="Nakama Y."/>
            <person name="Nakamichi Y."/>
            <person name="Nakamura M."/>
            <person name="Meguro A."/>
            <person name="Negishi M."/>
            <person name="Ohta I."/>
            <person name="Ohta T."/>
            <person name="Okamoto M."/>
            <person name="Ono N."/>
            <person name="Saji S."/>
            <person name="Sakaguchi M."/>
            <person name="Sakai K."/>
            <person name="Shibata M."/>
            <person name="Shimokawa T."/>
            <person name="Song J."/>
            <person name="Takazaki Y."/>
            <person name="Terasawa K."/>
            <person name="Tsugane M."/>
            <person name="Tsuji K."/>
            <person name="Ueda S."/>
            <person name="Waki K."/>
            <person name="Yamagata H."/>
            <person name="Yamamoto M."/>
            <person name="Yamamoto S."/>
            <person name="Yamane H."/>
            <person name="Yoshiki S."/>
            <person name="Yoshihara R."/>
            <person name="Yukawa K."/>
            <person name="Zhong H."/>
            <person name="Yano M."/>
            <person name="Yuan Q."/>
            <person name="Ouyang S."/>
            <person name="Liu J."/>
            <person name="Jones K.M."/>
            <person name="Gansberger K."/>
            <person name="Moffat K."/>
            <person name="Hill J."/>
            <person name="Bera J."/>
            <person name="Fadrosh D."/>
            <person name="Jin S."/>
            <person name="Johri S."/>
            <person name="Kim M."/>
            <person name="Overton L."/>
            <person name="Reardon M."/>
            <person name="Tsitrin T."/>
            <person name="Vuong H."/>
            <person name="Weaver B."/>
            <person name="Ciecko A."/>
            <person name="Tallon L."/>
            <person name="Jackson J."/>
            <person name="Pai G."/>
            <person name="Aken S.V."/>
            <person name="Utterback T."/>
            <person name="Reidmuller S."/>
            <person name="Feldblyum T."/>
            <person name="Hsiao J."/>
            <person name="Zismann V."/>
            <person name="Iobst S."/>
            <person name="de Vazeille A.R."/>
            <person name="Buell C.R."/>
            <person name="Ying K."/>
            <person name="Li Y."/>
            <person name="Lu T."/>
            <person name="Huang Y."/>
            <person name="Zhao Q."/>
            <person name="Feng Q."/>
            <person name="Zhang L."/>
            <person name="Zhu J."/>
            <person name="Weng Q."/>
            <person name="Mu J."/>
            <person name="Lu Y."/>
            <person name="Fan D."/>
            <person name="Liu Y."/>
            <person name="Guan J."/>
            <person name="Zhang Y."/>
            <person name="Yu S."/>
            <person name="Liu X."/>
            <person name="Zhang Y."/>
            <person name="Hong G."/>
            <person name="Han B."/>
            <person name="Choisne N."/>
            <person name="Demange N."/>
            <person name="Orjeda G."/>
            <person name="Samain S."/>
            <person name="Cattolico L."/>
            <person name="Pelletier E."/>
            <person name="Couloux A."/>
            <person name="Segurens B."/>
            <person name="Wincker P."/>
            <person name="D'Hont A."/>
            <person name="Scarpelli C."/>
            <person name="Weissenbach J."/>
            <person name="Salanoubat M."/>
            <person name="Quetier F."/>
            <person name="Yu Y."/>
            <person name="Kim H.R."/>
            <person name="Rambo T."/>
            <person name="Currie J."/>
            <person name="Collura K."/>
            <person name="Luo M."/>
            <person name="Yang T."/>
            <person name="Ammiraju J.S.S."/>
            <person name="Engler F."/>
            <person name="Soderlund C."/>
            <person name="Wing R.A."/>
            <person name="Palmer L.E."/>
            <person name="de la Bastide M."/>
            <person name="Spiegel L."/>
            <person name="Nascimento L."/>
            <person name="Zutavern T."/>
            <person name="O'Shaughnessy A."/>
            <person name="Dike S."/>
            <person name="Dedhia N."/>
            <person name="Preston R."/>
            <person name="Balija V."/>
            <person name="McCombie W.R."/>
            <person name="Chow T."/>
            <person name="Chen H."/>
            <person name="Chung M."/>
            <person name="Chen C."/>
            <person name="Shaw J."/>
            <person name="Wu H."/>
            <person name="Hsiao K."/>
            <person name="Chao Y."/>
            <person name="Chu M."/>
            <person name="Cheng C."/>
            <person name="Hour A."/>
            <person name="Lee P."/>
            <person name="Lin S."/>
            <person name="Lin Y."/>
            <person name="Liou J."/>
            <person name="Liu S."/>
            <person name="Hsing Y."/>
            <person name="Raghuvanshi S."/>
            <person name="Mohanty A."/>
            <person name="Bharti A.K."/>
            <person name="Gaur A."/>
            <person name="Gupta V."/>
            <person name="Kumar D."/>
            <person name="Ravi V."/>
            <person name="Vij S."/>
            <person name="Kapur A."/>
            <person name="Khurana P."/>
            <person name="Khurana P."/>
            <person name="Khurana J.P."/>
            <person name="Tyagi A.K."/>
            <person name="Gaikwad K."/>
            <person name="Singh A."/>
            <person name="Dalal V."/>
            <person name="Srivastava S."/>
            <person name="Dixit A."/>
            <person name="Pal A.K."/>
            <person name="Ghazi I.A."/>
            <person name="Yadav M."/>
            <person name="Pandit A."/>
            <person name="Bhargava A."/>
            <person name="Sureshbabu K."/>
            <person name="Batra K."/>
            <person name="Sharma T.R."/>
            <person name="Mohapatra T."/>
            <person name="Singh N.K."/>
            <person name="Messing J."/>
            <person name="Nelson A.B."/>
            <person name="Fuks G."/>
            <person name="Kavchok S."/>
            <person name="Keizer G."/>
            <person name="Linton E."/>
            <person name="Llaca V."/>
            <person name="Song R."/>
            <person name="Tanyolac B."/>
            <person name="Young S."/>
            <person name="Ho-Il K."/>
            <person name="Hahn J.H."/>
            <person name="Sangsakoo G."/>
            <person name="Vanavichit A."/>
            <person name="de Mattos Luiz.A.T."/>
            <person name="Zimmer P.D."/>
            <person name="Malone G."/>
            <person name="Dellagostin O."/>
            <person name="de Oliveira A.C."/>
            <person name="Bevan M."/>
            <person name="Bancroft I."/>
            <person name="Minx P."/>
            <person name="Cordum H."/>
            <person name="Wilson R."/>
            <person name="Cheng Z."/>
            <person name="Jin W."/>
            <person name="Jiang J."/>
            <person name="Leong S.A."/>
            <person name="Iwama H."/>
            <person name="Gojobori T."/>
            <person name="Itoh T."/>
            <person name="Niimura Y."/>
            <person name="Fujii Y."/>
            <person name="Habara T."/>
            <person name="Sakai H."/>
            <person name="Sato Y."/>
            <person name="Wilson G."/>
            <person name="Kumar K."/>
            <person name="McCouch S."/>
            <person name="Juretic N."/>
            <person name="Hoen D."/>
            <person name="Wright S."/>
            <person name="Bruskiewich R."/>
            <person name="Bureau T."/>
            <person name="Miyao A."/>
            <person name="Hirochika H."/>
            <person name="Nishikawa T."/>
            <person name="Kadowaki K."/>
            <person name="Sugiura M."/>
            <person name="Burr B."/>
            <person name="Sasaki T."/>
        </authorList>
    </citation>
    <scope>NUCLEOTIDE SEQUENCE [LARGE SCALE GENOMIC DNA]</scope>
    <source>
        <strain evidence="3">cv. Nipponbare</strain>
    </source>
</reference>
<sequence>MTRWQRQGGAYSSLSSLGCRKTGSTAAEYYMTARWASRPTWTRTRAIAKSWAPPLPHVCAALAGGAFVGVNLPV</sequence>
<dbReference type="Proteomes" id="UP000000763">
    <property type="component" value="Chromosome 7"/>
</dbReference>
<gene>
    <name evidence="1" type="ORF">OSJNBa0036M16.101</name>
    <name evidence="2" type="ORF">P0650C03.16</name>
</gene>
<dbReference type="EMBL" id="AP005103">
    <property type="protein sequence ID" value="BAC56013.1"/>
    <property type="molecule type" value="Genomic_DNA"/>
</dbReference>
<evidence type="ECO:0000313" key="2">
    <source>
        <dbReference type="EMBL" id="BAC84253.1"/>
    </source>
</evidence>
<reference evidence="3" key="4">
    <citation type="journal article" date="2008" name="Nucleic Acids Res.">
        <title>The rice annotation project database (RAP-DB): 2008 update.</title>
        <authorList>
            <consortium name="The rice annotation project (RAP)"/>
        </authorList>
    </citation>
    <scope>GENOME REANNOTATION</scope>
    <source>
        <strain evidence="3">cv. Nipponbare</strain>
    </source>
</reference>
<reference evidence="2" key="2">
    <citation type="submission" date="2002-05" db="EMBL/GenBank/DDBJ databases">
        <title>Oryza sativa nipponbare(GA3) genomic DNA, chromosome 7, PAC clone:P0650C03.</title>
        <authorList>
            <person name="Sasaki T."/>
            <person name="Matsumoto T."/>
            <person name="Katayose Y."/>
        </authorList>
    </citation>
    <scope>NUCLEOTIDE SEQUENCE</scope>
</reference>
<evidence type="ECO:0000313" key="1">
    <source>
        <dbReference type="EMBL" id="BAC56013.1"/>
    </source>
</evidence>
<dbReference type="AlphaFoldDB" id="Q84Z35"/>
<proteinExistence type="predicted"/>
<protein>
    <submittedName>
        <fullName evidence="1">Uncharacterized protein</fullName>
    </submittedName>
</protein>
<reference evidence="1" key="1">
    <citation type="submission" date="2002-04" db="EMBL/GenBank/DDBJ databases">
        <title>Oryza sativa nipponbare(GA3) genomic DNA, chromosome 7, BAC clone:OSJNBa0036M16.</title>
        <authorList>
            <person name="Sasaki T."/>
            <person name="Matsumoto T."/>
            <person name="Katayose Y."/>
        </authorList>
    </citation>
    <scope>NUCLEOTIDE SEQUENCE</scope>
</reference>
<accession>Q84Z35</accession>
<dbReference type="EMBL" id="AP005320">
    <property type="protein sequence ID" value="BAC84253.1"/>
    <property type="molecule type" value="Genomic_DNA"/>
</dbReference>
<dbReference type="PROSITE" id="PS51257">
    <property type="entry name" value="PROKAR_LIPOPROTEIN"/>
    <property type="match status" value="1"/>
</dbReference>
<organism evidence="1 3">
    <name type="scientific">Oryza sativa subsp. japonica</name>
    <name type="common">Rice</name>
    <dbReference type="NCBI Taxonomy" id="39947"/>
    <lineage>
        <taxon>Eukaryota</taxon>
        <taxon>Viridiplantae</taxon>
        <taxon>Streptophyta</taxon>
        <taxon>Embryophyta</taxon>
        <taxon>Tracheophyta</taxon>
        <taxon>Spermatophyta</taxon>
        <taxon>Magnoliopsida</taxon>
        <taxon>Liliopsida</taxon>
        <taxon>Poales</taxon>
        <taxon>Poaceae</taxon>
        <taxon>BOP clade</taxon>
        <taxon>Oryzoideae</taxon>
        <taxon>Oryzeae</taxon>
        <taxon>Oryzinae</taxon>
        <taxon>Oryza</taxon>
        <taxon>Oryza sativa</taxon>
    </lineage>
</organism>
<evidence type="ECO:0000313" key="3">
    <source>
        <dbReference type="Proteomes" id="UP000000763"/>
    </source>
</evidence>
<name>Q84Z35_ORYSJ</name>